<evidence type="ECO:0000256" key="2">
    <source>
        <dbReference type="ARBA" id="ARBA00022734"/>
    </source>
</evidence>
<evidence type="ECO:0000256" key="1">
    <source>
        <dbReference type="ARBA" id="ARBA00022729"/>
    </source>
</evidence>
<dbReference type="GO" id="GO:0030246">
    <property type="term" value="F:carbohydrate binding"/>
    <property type="evidence" value="ECO:0007669"/>
    <property type="project" value="UniProtKB-KW"/>
</dbReference>
<evidence type="ECO:0000313" key="5">
    <source>
        <dbReference type="Proteomes" id="UP000663853"/>
    </source>
</evidence>
<dbReference type="Pfam" id="PF01419">
    <property type="entry name" value="Jacalin"/>
    <property type="match status" value="1"/>
</dbReference>
<reference evidence="4" key="1">
    <citation type="submission" date="2021-01" db="EMBL/GenBank/DDBJ databases">
        <authorList>
            <person name="Kaushik A."/>
        </authorList>
    </citation>
    <scope>NUCLEOTIDE SEQUENCE</scope>
    <source>
        <strain evidence="4">AG6-10EEA</strain>
    </source>
</reference>
<dbReference type="PROSITE" id="PS51752">
    <property type="entry name" value="JACALIN_LECTIN"/>
    <property type="match status" value="2"/>
</dbReference>
<organism evidence="4 5">
    <name type="scientific">Rhizoctonia solani</name>
    <dbReference type="NCBI Taxonomy" id="456999"/>
    <lineage>
        <taxon>Eukaryota</taxon>
        <taxon>Fungi</taxon>
        <taxon>Dikarya</taxon>
        <taxon>Basidiomycota</taxon>
        <taxon>Agaricomycotina</taxon>
        <taxon>Agaricomycetes</taxon>
        <taxon>Cantharellales</taxon>
        <taxon>Ceratobasidiaceae</taxon>
        <taxon>Rhizoctonia</taxon>
    </lineage>
</organism>
<dbReference type="InterPro" id="IPR052321">
    <property type="entry name" value="PolyBind_ProtTraffic"/>
</dbReference>
<sequence length="254" mass="28054">QKYLTGEYVTDMFVWHHIDGWIAGIQFIKSTAEHSPIYGIPERNKGFTSHPPVLLAGNGNALLGMSGTYNADGISQMKAIWRSDVVLRRKRYTQTSFIGGQHGVVFHDLKYLANPATARITQICACARGSDGTVCNFRITYESMSEEGCTRAETPLRGPDSGPRVTITLEPGEYITGVRGSHNNDWIFRLQFITNKKTHPAFGTATGSVPFSIDAPKTPDGRDMVLHYVVGKTRGCVDSLLFVWAEMPLQQMGP</sequence>
<dbReference type="EMBL" id="CAJMXA010001715">
    <property type="protein sequence ID" value="CAE6468338.1"/>
    <property type="molecule type" value="Genomic_DNA"/>
</dbReference>
<gene>
    <name evidence="4" type="ORF">RDB_LOCUS71348</name>
</gene>
<protein>
    <recommendedName>
        <fullName evidence="3">Jacalin-type lectin domain-containing protein</fullName>
    </recommendedName>
</protein>
<dbReference type="PANTHER" id="PTHR33589">
    <property type="entry name" value="OS11G0524900 PROTEIN"/>
    <property type="match status" value="1"/>
</dbReference>
<dbReference type="InterPro" id="IPR036404">
    <property type="entry name" value="Jacalin-like_lectin_dom_sf"/>
</dbReference>
<dbReference type="AlphaFoldDB" id="A0A8H3BYJ1"/>
<keyword evidence="2" id="KW-0430">Lectin</keyword>
<evidence type="ECO:0000259" key="3">
    <source>
        <dbReference type="PROSITE" id="PS51752"/>
    </source>
</evidence>
<feature type="domain" description="Jacalin-type lectin" evidence="3">
    <location>
        <begin position="1"/>
        <end position="83"/>
    </location>
</feature>
<feature type="non-terminal residue" evidence="4">
    <location>
        <position position="254"/>
    </location>
</feature>
<evidence type="ECO:0000313" key="4">
    <source>
        <dbReference type="EMBL" id="CAE6468338.1"/>
    </source>
</evidence>
<feature type="domain" description="Jacalin-type lectin" evidence="3">
    <location>
        <begin position="92"/>
        <end position="246"/>
    </location>
</feature>
<dbReference type="Gene3D" id="2.100.10.30">
    <property type="entry name" value="Jacalin-like lectin domain"/>
    <property type="match status" value="2"/>
</dbReference>
<comment type="caution">
    <text evidence="4">The sequence shown here is derived from an EMBL/GenBank/DDBJ whole genome shotgun (WGS) entry which is preliminary data.</text>
</comment>
<name>A0A8H3BYJ1_9AGAM</name>
<dbReference type="SUPFAM" id="SSF51101">
    <property type="entry name" value="Mannose-binding lectins"/>
    <property type="match status" value="1"/>
</dbReference>
<accession>A0A8H3BYJ1</accession>
<dbReference type="InterPro" id="IPR001229">
    <property type="entry name" value="Jacalin-like_lectin_dom"/>
</dbReference>
<dbReference type="Proteomes" id="UP000663853">
    <property type="component" value="Unassembled WGS sequence"/>
</dbReference>
<proteinExistence type="predicted"/>
<keyword evidence="1" id="KW-0732">Signal</keyword>
<dbReference type="PANTHER" id="PTHR33589:SF4">
    <property type="entry name" value="ZYMOGEN GRANULE MEMBRANE PROTEIN 16"/>
    <property type="match status" value="1"/>
</dbReference>